<dbReference type="Pfam" id="PF12228">
    <property type="entry name" value="DUF3604"/>
    <property type="match status" value="1"/>
</dbReference>
<evidence type="ECO:0000313" key="1">
    <source>
        <dbReference type="EMBL" id="MCL6285602.1"/>
    </source>
</evidence>
<gene>
    <name evidence="1" type="ORF">M3P21_18895</name>
</gene>
<dbReference type="EMBL" id="JAMFMB010000032">
    <property type="protein sequence ID" value="MCL6285602.1"/>
    <property type="molecule type" value="Genomic_DNA"/>
</dbReference>
<organism evidence="1 2">
    <name type="scientific">Ruegeria spongiae</name>
    <dbReference type="NCBI Taxonomy" id="2942209"/>
    <lineage>
        <taxon>Bacteria</taxon>
        <taxon>Pseudomonadati</taxon>
        <taxon>Pseudomonadota</taxon>
        <taxon>Alphaproteobacteria</taxon>
        <taxon>Rhodobacterales</taxon>
        <taxon>Roseobacteraceae</taxon>
        <taxon>Ruegeria</taxon>
    </lineage>
</organism>
<evidence type="ECO:0000313" key="2">
    <source>
        <dbReference type="Proteomes" id="UP001203880"/>
    </source>
</evidence>
<sequence length="755" mass="83457">MMTPNVSPSLLGKFLVAQSGTFEVASYQTFDLTVELGVFGMDDKGSVRFVFHGAKDYSEPQTEDPTAPGYVTARTSSGKALEVAWHPFLSERPWFNTLEVRLVEGGLRPGDKIFVTLGDTSQGSPGFRMQTYCQDEFKFRAMINPFSTQQFREMEQMPTITVGPTVAHRLVAVLPTVRQVGEKFRLSVKAEDIWGNPTDKTALDLTLTPSLPVHGLPATAQLEAGKFALILEDIKTDQAGDLTISVTCPKTGMSCQTNPLRIQSERSHGHFWGDLHGQSGETIGTNSAWRYFEFARDKAFMDICSHQGNDFQISDAFWQELNNITREFDAPGRFLAIPGYEWSGNSTVGGDRNIWFRSEGEVIRRAHRALVDEAENPETDCHTAQDLFDTFVAEGTDVAVGAHCGGRYADITVAHDGRVENSVEIHSAWGTFEWILQDAFDCHHRVGIVGQSDGHKGRPGASYPGQSFFTSKGGYTCYLMNALTRDELFGAMRSRRHYGTTGTRLYMSVQATFDNPAKIYHQDPAVFGTDVGCDVARVADMGDIVQLASGEDRVWLNVDVTGSAPIERLDILDAGKVIETLQPNVPDGSTKRVRVIWRGAKYRGRGRNMPWREGCVQIEGNEIEQVTAVNFWGPEVQPVLETAHSVVFEGLTAGNLQGLDLMLAKSGTGVLKFSTQQVEFELDLAHLKPGADHVVDVEGLGADVRVSLIDETRNTTKARHDFEISLDGKTERRLFARVTQTDGHQAWSSPIYLLP</sequence>
<protein>
    <submittedName>
        <fullName evidence="1">DUF3604 domain-containing protein</fullName>
    </submittedName>
</protein>
<dbReference type="Gene3D" id="3.20.20.140">
    <property type="entry name" value="Metal-dependent hydrolases"/>
    <property type="match status" value="1"/>
</dbReference>
<reference evidence="1" key="1">
    <citation type="submission" date="2022-05" db="EMBL/GenBank/DDBJ databases">
        <authorList>
            <person name="Park J.-S."/>
        </authorList>
    </citation>
    <scope>NUCLEOTIDE SEQUENCE</scope>
    <source>
        <strain evidence="1">2012CJ41-6</strain>
    </source>
</reference>
<proteinExistence type="predicted"/>
<dbReference type="RefSeq" id="WP_249712541.1">
    <property type="nucleotide sequence ID" value="NZ_JAMFMB010000032.1"/>
</dbReference>
<dbReference type="InterPro" id="IPR022028">
    <property type="entry name" value="DUF3604"/>
</dbReference>
<keyword evidence="2" id="KW-1185">Reference proteome</keyword>
<name>A0ABT0Q857_9RHOB</name>
<accession>A0ABT0Q857</accession>
<dbReference type="Proteomes" id="UP001203880">
    <property type="component" value="Unassembled WGS sequence"/>
</dbReference>
<comment type="caution">
    <text evidence="1">The sequence shown here is derived from an EMBL/GenBank/DDBJ whole genome shotgun (WGS) entry which is preliminary data.</text>
</comment>